<dbReference type="RefSeq" id="XP_002139227.1">
    <property type="nucleotide sequence ID" value="XM_002139191.1"/>
</dbReference>
<dbReference type="InterPro" id="IPR046341">
    <property type="entry name" value="SET_dom_sf"/>
</dbReference>
<gene>
    <name evidence="2" type="ORF">CMU_039450</name>
</gene>
<proteinExistence type="predicted"/>
<evidence type="ECO:0000313" key="3">
    <source>
        <dbReference type="Proteomes" id="UP000001460"/>
    </source>
</evidence>
<dbReference type="PROSITE" id="PS50280">
    <property type="entry name" value="SET"/>
    <property type="match status" value="1"/>
</dbReference>
<name>B6A9I7_CRYMR</name>
<protein>
    <recommendedName>
        <fullName evidence="1">SET domain-containing protein</fullName>
    </recommendedName>
</protein>
<organism evidence="2 3">
    <name type="scientific">Cryptosporidium muris (strain RN66)</name>
    <dbReference type="NCBI Taxonomy" id="441375"/>
    <lineage>
        <taxon>Eukaryota</taxon>
        <taxon>Sar</taxon>
        <taxon>Alveolata</taxon>
        <taxon>Apicomplexa</taxon>
        <taxon>Conoidasida</taxon>
        <taxon>Coccidia</taxon>
        <taxon>Eucoccidiorida</taxon>
        <taxon>Eimeriorina</taxon>
        <taxon>Cryptosporidiidae</taxon>
        <taxon>Cryptosporidium</taxon>
    </lineage>
</organism>
<dbReference type="InterPro" id="IPR001214">
    <property type="entry name" value="SET_dom"/>
</dbReference>
<evidence type="ECO:0000259" key="1">
    <source>
        <dbReference type="PROSITE" id="PS50280"/>
    </source>
</evidence>
<feature type="domain" description="SET" evidence="1">
    <location>
        <begin position="266"/>
        <end position="394"/>
    </location>
</feature>
<evidence type="ECO:0000313" key="2">
    <source>
        <dbReference type="EMBL" id="EEA04878.1"/>
    </source>
</evidence>
<sequence>MKNKSYQMKDSIAFHKRLKFDPYKTNETVYNVINTGIKINNSEGHIPILLSLEPQWSIDDLSNKKSKQSYTDINFNIHVSITCNTNDNEESRFKHLEDLYEQDNDGINLSFESASDFKSSKTDGISLLSTSTSLSPISLQLSCPDKSMCRIIEDSLDDGCKDLNMIVDKQNFENTELIRKKELMKSNLRRQLLSNPYYDICKNPEWPFVKKRSRVISRSSKGSDLSYKKDYTQCIKSSGQKTTIEGSKTVKGRSRQWLESLATLFDGIYTQRSSLGRSAGLGLFSDRHFNRNEIITEFVGWVIDRNEALRLRSERKASHICDLIKPSLYLDGEKDPKPFIGGGSFANDGSTSLGGPGNNARFWKWYDEREGRTRVFLKALQDIYPKEEIFVGYCKDYWVDVAEEDVKPKLQNTKKISNLKALHDAHIVKDKRINKKDFTKRNISIKTQKYKKVNNISEVTEDHMISNKQDKEETKFSEDKVTIMNSKKRIKSSKFQQHKTSEIAEANNTVDLQSNNTDSVSSSLWNVDFNWETSDDE</sequence>
<dbReference type="GeneID" id="6994645"/>
<dbReference type="Gene3D" id="2.170.270.10">
    <property type="entry name" value="SET domain"/>
    <property type="match status" value="1"/>
</dbReference>
<keyword evidence="3" id="KW-1185">Reference proteome</keyword>
<dbReference type="OrthoDB" id="337151at2759"/>
<dbReference type="AlphaFoldDB" id="B6A9I7"/>
<dbReference type="Pfam" id="PF00856">
    <property type="entry name" value="SET"/>
    <property type="match status" value="1"/>
</dbReference>
<dbReference type="SUPFAM" id="SSF82199">
    <property type="entry name" value="SET domain"/>
    <property type="match status" value="1"/>
</dbReference>
<accession>B6A9I7</accession>
<dbReference type="eggNOG" id="ENOG502S9NF">
    <property type="taxonomic scope" value="Eukaryota"/>
</dbReference>
<dbReference type="VEuPathDB" id="CryptoDB:CMU_039450"/>
<dbReference type="Proteomes" id="UP000001460">
    <property type="component" value="Unassembled WGS sequence"/>
</dbReference>
<dbReference type="EMBL" id="DS989726">
    <property type="protein sequence ID" value="EEA04878.1"/>
    <property type="molecule type" value="Genomic_DNA"/>
</dbReference>
<reference evidence="2" key="1">
    <citation type="submission" date="2008-06" db="EMBL/GenBank/DDBJ databases">
        <authorList>
            <person name="Lorenzi H."/>
            <person name="Inman J."/>
            <person name="Miller J."/>
            <person name="Schobel S."/>
            <person name="Amedeo P."/>
            <person name="Caler E.V."/>
            <person name="da Silva J."/>
        </authorList>
    </citation>
    <scope>NUCLEOTIDE SEQUENCE [LARGE SCALE GENOMIC DNA]</scope>
    <source>
        <strain evidence="2">RN66</strain>
    </source>
</reference>